<accession>A0A967B117</accession>
<evidence type="ECO:0000313" key="2">
    <source>
        <dbReference type="Proteomes" id="UP000744769"/>
    </source>
</evidence>
<comment type="caution">
    <text evidence="1">The sequence shown here is derived from an EMBL/GenBank/DDBJ whole genome shotgun (WGS) entry which is preliminary data.</text>
</comment>
<dbReference type="RefSeq" id="WP_166196434.1">
    <property type="nucleotide sequence ID" value="NZ_JAAOIV010000006.1"/>
</dbReference>
<dbReference type="Proteomes" id="UP000744769">
    <property type="component" value="Unassembled WGS sequence"/>
</dbReference>
<gene>
    <name evidence="1" type="ORF">G9U51_09700</name>
</gene>
<keyword evidence="2" id="KW-1185">Reference proteome</keyword>
<name>A0A967B117_9MICO</name>
<protein>
    <submittedName>
        <fullName evidence="1">DUF4192 domain-containing protein</fullName>
    </submittedName>
</protein>
<reference evidence="1" key="1">
    <citation type="submission" date="2020-03" db="EMBL/GenBank/DDBJ databases">
        <title>Draft sequencing of Calidifontibacter sp. DB0510.</title>
        <authorList>
            <person name="Kim D.-U."/>
        </authorList>
    </citation>
    <scope>NUCLEOTIDE SEQUENCE</scope>
    <source>
        <strain evidence="1">DB0510</strain>
    </source>
</reference>
<dbReference type="AlphaFoldDB" id="A0A967B117"/>
<dbReference type="Pfam" id="PF13830">
    <property type="entry name" value="DUF4192"/>
    <property type="match status" value="2"/>
</dbReference>
<evidence type="ECO:0000313" key="1">
    <source>
        <dbReference type="EMBL" id="NHN56049.1"/>
    </source>
</evidence>
<sequence length="334" mass="36672">MTTTSSVRGFGQLLTYLPWAFEFVPDNSLIVTGLRDGAVAFNLRLDPPHPHHETEWAKDIGAPGAPHADVVVLTRWNAPDLSRRAMDLIAASYRRAGVALDHLLEVRDGQWWARRCTCGTCPVTPRPLPQAHQVAMVTEQIARGVHLDGSRRAIYERLAPVAAEVVDPGDTTWPEEDWALLLDLIDPHGPPISSLGAERVRRLAVLLGDGGRRDIILRLLVPAWGADPLDDEDDDDDGDDWEEADCPHGCEQGEHDHALRHRLAEWARRTQGPERAGAWALLGTYAWLTQGGAVASIAIEKALEADPDHSLALLVLTAIQGGMRPSPRERRPSA</sequence>
<organism evidence="1 2">
    <name type="scientific">Metallococcus carri</name>
    <dbReference type="NCBI Taxonomy" id="1656884"/>
    <lineage>
        <taxon>Bacteria</taxon>
        <taxon>Bacillati</taxon>
        <taxon>Actinomycetota</taxon>
        <taxon>Actinomycetes</taxon>
        <taxon>Micrococcales</taxon>
        <taxon>Dermacoccaceae</taxon>
        <taxon>Metallococcus</taxon>
    </lineage>
</organism>
<proteinExistence type="predicted"/>
<dbReference type="EMBL" id="JAAOIV010000006">
    <property type="protein sequence ID" value="NHN56049.1"/>
    <property type="molecule type" value="Genomic_DNA"/>
</dbReference>
<dbReference type="InterPro" id="IPR025447">
    <property type="entry name" value="DUF4192"/>
</dbReference>